<dbReference type="InterPro" id="IPR021005">
    <property type="entry name" value="Znf_CGNR"/>
</dbReference>
<evidence type="ECO:0000313" key="2">
    <source>
        <dbReference type="EMBL" id="THD07702.1"/>
    </source>
</evidence>
<accession>A0A4S3KGC1</accession>
<dbReference type="Gene3D" id="1.10.3300.10">
    <property type="entry name" value="Jann2411-like domain"/>
    <property type="match status" value="1"/>
</dbReference>
<keyword evidence="3" id="KW-1185">Reference proteome</keyword>
<dbReference type="Proteomes" id="UP000306317">
    <property type="component" value="Unassembled WGS sequence"/>
</dbReference>
<dbReference type="PANTHER" id="PTHR35525">
    <property type="entry name" value="BLL6575 PROTEIN"/>
    <property type="match status" value="1"/>
</dbReference>
<comment type="caution">
    <text evidence="2">The sequence shown here is derived from an EMBL/GenBank/DDBJ whole genome shotgun (WGS) entry which is preliminary data.</text>
</comment>
<reference evidence="2 3" key="1">
    <citation type="submission" date="2017-02" db="EMBL/GenBank/DDBJ databases">
        <title>Whole genome sequencing of Rhodanobacter lindaniclasticus DSM 17932.</title>
        <authorList>
            <person name="Kumar S."/>
            <person name="Patil P."/>
            <person name="Patil P.B."/>
        </authorList>
    </citation>
    <scope>NUCLEOTIDE SEQUENCE [LARGE SCALE GENOMIC DNA]</scope>
    <source>
        <strain evidence="2 3">DSM 17932</strain>
    </source>
</reference>
<gene>
    <name evidence="2" type="ORF">B1991_08605</name>
</gene>
<evidence type="ECO:0000313" key="3">
    <source>
        <dbReference type="Proteomes" id="UP000306317"/>
    </source>
</evidence>
<name>A0A4S3KGC1_9GAMM</name>
<dbReference type="InterPro" id="IPR010852">
    <property type="entry name" value="ABATE"/>
</dbReference>
<organism evidence="2 3">
    <name type="scientific">Rhodanobacter lindaniclasticus</name>
    <dbReference type="NCBI Taxonomy" id="75310"/>
    <lineage>
        <taxon>Bacteria</taxon>
        <taxon>Pseudomonadati</taxon>
        <taxon>Pseudomonadota</taxon>
        <taxon>Gammaproteobacteria</taxon>
        <taxon>Lysobacterales</taxon>
        <taxon>Rhodanobacteraceae</taxon>
        <taxon>Rhodanobacter</taxon>
    </lineage>
</organism>
<dbReference type="Pfam" id="PF11706">
    <property type="entry name" value="zf-CGNR"/>
    <property type="match status" value="1"/>
</dbReference>
<dbReference type="AlphaFoldDB" id="A0A4S3KGC1"/>
<feature type="domain" description="Zinc finger CGNR" evidence="1">
    <location>
        <begin position="159"/>
        <end position="201"/>
    </location>
</feature>
<dbReference type="OrthoDB" id="9808437at2"/>
<proteinExistence type="predicted"/>
<dbReference type="PANTHER" id="PTHR35525:SF3">
    <property type="entry name" value="BLL6575 PROTEIN"/>
    <property type="match status" value="1"/>
</dbReference>
<protein>
    <recommendedName>
        <fullName evidence="1">Zinc finger CGNR domain-containing protein</fullName>
    </recommendedName>
</protein>
<sequence>MPPGNRHLPPRPIAAIRLDGGRPCLDFVNTIHDRYAVEVEDYLQQPQRFVEWCTRAGVLHPDDGVRVPRAARERAALMREVETLRRHLHALFAARVDELPLPADAARALDRWLHRAWEGQSLGADGQLHWRADACDARLPLKRIALDALDLLGNAPASRLRRCANTSSCGWLFLDTSKNQRRRWCAMETCGTAEKMQRYREG</sequence>
<evidence type="ECO:0000259" key="1">
    <source>
        <dbReference type="Pfam" id="PF11706"/>
    </source>
</evidence>
<dbReference type="SUPFAM" id="SSF160904">
    <property type="entry name" value="Jann2411-like"/>
    <property type="match status" value="1"/>
</dbReference>
<dbReference type="EMBL" id="MWIO01000025">
    <property type="protein sequence ID" value="THD07702.1"/>
    <property type="molecule type" value="Genomic_DNA"/>
</dbReference>
<dbReference type="InterPro" id="IPR023286">
    <property type="entry name" value="ABATE_dom_sf"/>
</dbReference>
<dbReference type="Pfam" id="PF07336">
    <property type="entry name" value="ABATE"/>
    <property type="match status" value="1"/>
</dbReference>